<gene>
    <name evidence="1" type="ORF">H2198_009311</name>
</gene>
<dbReference type="Proteomes" id="UP001172386">
    <property type="component" value="Unassembled WGS sequence"/>
</dbReference>
<accession>A0ACC2ZUU2</accession>
<organism evidence="1 2">
    <name type="scientific">Neophaeococcomyces mojaviensis</name>
    <dbReference type="NCBI Taxonomy" id="3383035"/>
    <lineage>
        <taxon>Eukaryota</taxon>
        <taxon>Fungi</taxon>
        <taxon>Dikarya</taxon>
        <taxon>Ascomycota</taxon>
        <taxon>Pezizomycotina</taxon>
        <taxon>Eurotiomycetes</taxon>
        <taxon>Chaetothyriomycetidae</taxon>
        <taxon>Chaetothyriales</taxon>
        <taxon>Chaetothyriales incertae sedis</taxon>
        <taxon>Neophaeococcomyces</taxon>
    </lineage>
</organism>
<protein>
    <submittedName>
        <fullName evidence="1">Uncharacterized protein</fullName>
    </submittedName>
</protein>
<comment type="caution">
    <text evidence="1">The sequence shown here is derived from an EMBL/GenBank/DDBJ whole genome shotgun (WGS) entry which is preliminary data.</text>
</comment>
<evidence type="ECO:0000313" key="1">
    <source>
        <dbReference type="EMBL" id="KAJ9651396.1"/>
    </source>
</evidence>
<dbReference type="EMBL" id="JAPDRQ010000259">
    <property type="protein sequence ID" value="KAJ9651396.1"/>
    <property type="molecule type" value="Genomic_DNA"/>
</dbReference>
<sequence>MSHRIFSPTQFIRIFIIVNITAYATTRAIMGGKKGGENTKKVAGNAKKADAAARKQADVNAKSAAVEDTKWQEGAKDGSKKADAAAKKAEAAAKKAERDRQLAEEEAAQRSAPKGANKKTAEKKSKGTLDLSQLDAEPTSTKMATLNASGIDNALDALSLAADANEVKLERHPERRYKAAYAKFEELRLPEIEQEYPGLRKQQRTEICRKEFERHPDNPFNQVGNVRYDASKDDLAAEKQRIRSGVETRLGER</sequence>
<evidence type="ECO:0000313" key="2">
    <source>
        <dbReference type="Proteomes" id="UP001172386"/>
    </source>
</evidence>
<keyword evidence="2" id="KW-1185">Reference proteome</keyword>
<proteinExistence type="predicted"/>
<name>A0ACC2ZUU2_9EURO</name>
<reference evidence="1" key="1">
    <citation type="submission" date="2022-10" db="EMBL/GenBank/DDBJ databases">
        <title>Culturing micro-colonial fungi from biological soil crusts in the Mojave desert and describing Neophaeococcomyces mojavensis, and introducing the new genera and species Taxawa tesnikishii.</title>
        <authorList>
            <person name="Kurbessoian T."/>
            <person name="Stajich J.E."/>
        </authorList>
    </citation>
    <scope>NUCLEOTIDE SEQUENCE</scope>
    <source>
        <strain evidence="1">JES_112</strain>
    </source>
</reference>